<evidence type="ECO:0000313" key="1">
    <source>
        <dbReference type="EMBL" id="KAL3564623.1"/>
    </source>
</evidence>
<accession>A0ACC4AEP5</accession>
<protein>
    <submittedName>
        <fullName evidence="1">Uncharacterized protein</fullName>
    </submittedName>
</protein>
<name>A0ACC4AEP5_POPAL</name>
<reference evidence="1 2" key="1">
    <citation type="journal article" date="2024" name="Plant Biotechnol. J.">
        <title>Genome and CRISPR/Cas9 system of a widespread forest tree (Populus alba) in the world.</title>
        <authorList>
            <person name="Liu Y.J."/>
            <person name="Jiang P.F."/>
            <person name="Han X.M."/>
            <person name="Li X.Y."/>
            <person name="Wang H.M."/>
            <person name="Wang Y.J."/>
            <person name="Wang X.X."/>
            <person name="Zeng Q.Y."/>
        </authorList>
    </citation>
    <scope>NUCLEOTIDE SEQUENCE [LARGE SCALE GENOMIC DNA]</scope>
    <source>
        <strain evidence="2">cv. PAL-ZL1</strain>
    </source>
</reference>
<dbReference type="EMBL" id="RCHU02000019">
    <property type="protein sequence ID" value="KAL3564623.1"/>
    <property type="molecule type" value="Genomic_DNA"/>
</dbReference>
<keyword evidence="2" id="KW-1185">Reference proteome</keyword>
<sequence length="164" mass="18992">MLSCYCFVVSKTCIGWSCDICSCKIQEDIANVSYTGHQFYIHSPCNRHCTFILAVSSGDQQFIIAFSTIFPYLQFYRHGGDHEGDWIFIDYAIEWKLCTRIEHAAVFKDKVYVVTARFSTSSKNAGSTWRRSSPWLLVPGFIEFSCFRRTIFFHGSMYETTFTN</sequence>
<organism evidence="1 2">
    <name type="scientific">Populus alba</name>
    <name type="common">White poplar</name>
    <dbReference type="NCBI Taxonomy" id="43335"/>
    <lineage>
        <taxon>Eukaryota</taxon>
        <taxon>Viridiplantae</taxon>
        <taxon>Streptophyta</taxon>
        <taxon>Embryophyta</taxon>
        <taxon>Tracheophyta</taxon>
        <taxon>Spermatophyta</taxon>
        <taxon>Magnoliopsida</taxon>
        <taxon>eudicotyledons</taxon>
        <taxon>Gunneridae</taxon>
        <taxon>Pentapetalae</taxon>
        <taxon>rosids</taxon>
        <taxon>fabids</taxon>
        <taxon>Malpighiales</taxon>
        <taxon>Salicaceae</taxon>
        <taxon>Saliceae</taxon>
        <taxon>Populus</taxon>
    </lineage>
</organism>
<dbReference type="Proteomes" id="UP000309997">
    <property type="component" value="Unassembled WGS sequence"/>
</dbReference>
<comment type="caution">
    <text evidence="1">The sequence shown here is derived from an EMBL/GenBank/DDBJ whole genome shotgun (WGS) entry which is preliminary data.</text>
</comment>
<evidence type="ECO:0000313" key="2">
    <source>
        <dbReference type="Proteomes" id="UP000309997"/>
    </source>
</evidence>
<proteinExistence type="predicted"/>
<gene>
    <name evidence="1" type="ORF">D5086_032669</name>
</gene>